<feature type="transmembrane region" description="Helical" evidence="8">
    <location>
        <begin position="81"/>
        <end position="102"/>
    </location>
</feature>
<sequence length="368" mass="42257">MRNSMRISGTQIFWMMFTFEVGNSLLLTISATIREAKQDAWMSMVIAGLVGVAITFFAATLGSQYPKQTIIEFSQTILGKWFGKLLMISYLLLWYSASGIIIREFGEFIITALFHKTPMWVIVFTTILLLIFLMYQGGVEGIGRLSEIVGPMVLLMILVILFLDVKDMDWHHMLPIYQDSGLPAIFKASYTPMASFFGESVMMTMFVFFMDKPDQATSRAMLGIGLAVSMVTIGTLAVIFTFGPVLPSRLLYPFYDMSRFISVMEFIQNVDILIVIIWFFSIFIKLALYTFLACYGTAQWFHLKDWRKVIWFLAPIWFILAVSIKNISIFAQYFDKFYLLPFVFPVNMIGLPLLLLVVGWIRRKYAKI</sequence>
<evidence type="ECO:0000313" key="9">
    <source>
        <dbReference type="EMBL" id="MED3561039.1"/>
    </source>
</evidence>
<feature type="transmembrane region" description="Helical" evidence="8">
    <location>
        <begin position="337"/>
        <end position="361"/>
    </location>
</feature>
<protein>
    <submittedName>
        <fullName evidence="9">Endospore germination permease</fullName>
    </submittedName>
</protein>
<dbReference type="PRINTS" id="PR00342">
    <property type="entry name" value="RHESUSRHD"/>
</dbReference>
<dbReference type="InterPro" id="IPR002229">
    <property type="entry name" value="RhesusRHD"/>
</dbReference>
<gene>
    <name evidence="9" type="ORF">P4447_00505</name>
</gene>
<evidence type="ECO:0000256" key="7">
    <source>
        <dbReference type="ARBA" id="ARBA00023136"/>
    </source>
</evidence>
<keyword evidence="10" id="KW-1185">Reference proteome</keyword>
<dbReference type="Pfam" id="PF03845">
    <property type="entry name" value="Spore_permease"/>
    <property type="match status" value="1"/>
</dbReference>
<evidence type="ECO:0000256" key="2">
    <source>
        <dbReference type="ARBA" id="ARBA00007998"/>
    </source>
</evidence>
<name>A0ABU6N488_9BACI</name>
<dbReference type="PANTHER" id="PTHR34975:SF2">
    <property type="entry name" value="SPORE GERMINATION PROTEIN A2"/>
    <property type="match status" value="1"/>
</dbReference>
<feature type="transmembrane region" description="Helical" evidence="8">
    <location>
        <begin position="222"/>
        <end position="246"/>
    </location>
</feature>
<dbReference type="Proteomes" id="UP001330749">
    <property type="component" value="Unassembled WGS sequence"/>
</dbReference>
<keyword evidence="5 8" id="KW-0812">Transmembrane</keyword>
<reference evidence="9 10" key="1">
    <citation type="submission" date="2023-03" db="EMBL/GenBank/DDBJ databases">
        <title>Bacillus Genome Sequencing.</title>
        <authorList>
            <person name="Dunlap C."/>
        </authorList>
    </citation>
    <scope>NUCLEOTIDE SEQUENCE [LARGE SCALE GENOMIC DNA]</scope>
    <source>
        <strain evidence="9 10">B-14544</strain>
    </source>
</reference>
<feature type="transmembrane region" description="Helical" evidence="8">
    <location>
        <begin position="145"/>
        <end position="163"/>
    </location>
</feature>
<dbReference type="PANTHER" id="PTHR34975">
    <property type="entry name" value="SPORE GERMINATION PROTEIN A2"/>
    <property type="match status" value="1"/>
</dbReference>
<evidence type="ECO:0000256" key="8">
    <source>
        <dbReference type="SAM" id="Phobius"/>
    </source>
</evidence>
<evidence type="ECO:0000256" key="5">
    <source>
        <dbReference type="ARBA" id="ARBA00022692"/>
    </source>
</evidence>
<organism evidence="9 10">
    <name type="scientific">Bacillus xiapuensis</name>
    <dbReference type="NCBI Taxonomy" id="2014075"/>
    <lineage>
        <taxon>Bacteria</taxon>
        <taxon>Bacillati</taxon>
        <taxon>Bacillota</taxon>
        <taxon>Bacilli</taxon>
        <taxon>Bacillales</taxon>
        <taxon>Bacillaceae</taxon>
        <taxon>Bacillus</taxon>
    </lineage>
</organism>
<keyword evidence="4" id="KW-0309">Germination</keyword>
<feature type="transmembrane region" description="Helical" evidence="8">
    <location>
        <begin position="190"/>
        <end position="210"/>
    </location>
</feature>
<comment type="subcellular location">
    <subcellularLocation>
        <location evidence="1">Membrane</location>
        <topology evidence="1">Multi-pass membrane protein</topology>
    </subcellularLocation>
</comment>
<feature type="transmembrane region" description="Helical" evidence="8">
    <location>
        <begin position="266"/>
        <end position="288"/>
    </location>
</feature>
<feature type="transmembrane region" description="Helical" evidence="8">
    <location>
        <begin position="12"/>
        <end position="34"/>
    </location>
</feature>
<keyword evidence="6 8" id="KW-1133">Transmembrane helix</keyword>
<dbReference type="InterPro" id="IPR004761">
    <property type="entry name" value="Spore_GerAB"/>
</dbReference>
<feature type="transmembrane region" description="Helical" evidence="8">
    <location>
        <begin position="108"/>
        <end position="133"/>
    </location>
</feature>
<keyword evidence="3" id="KW-0813">Transport</keyword>
<keyword evidence="7 8" id="KW-0472">Membrane</keyword>
<feature type="transmembrane region" description="Helical" evidence="8">
    <location>
        <begin position="309"/>
        <end position="331"/>
    </location>
</feature>
<evidence type="ECO:0000313" key="10">
    <source>
        <dbReference type="Proteomes" id="UP001330749"/>
    </source>
</evidence>
<dbReference type="Gene3D" id="1.20.1740.10">
    <property type="entry name" value="Amino acid/polyamine transporter I"/>
    <property type="match status" value="1"/>
</dbReference>
<accession>A0ABU6N488</accession>
<comment type="similarity">
    <text evidence="2">Belongs to the amino acid-polyamine-organocation (APC) superfamily. Spore germination protein (SGP) (TC 2.A.3.9) family.</text>
</comment>
<comment type="caution">
    <text evidence="9">The sequence shown here is derived from an EMBL/GenBank/DDBJ whole genome shotgun (WGS) entry which is preliminary data.</text>
</comment>
<evidence type="ECO:0000256" key="1">
    <source>
        <dbReference type="ARBA" id="ARBA00004141"/>
    </source>
</evidence>
<proteinExistence type="inferred from homology"/>
<evidence type="ECO:0000256" key="3">
    <source>
        <dbReference type="ARBA" id="ARBA00022448"/>
    </source>
</evidence>
<dbReference type="EMBL" id="JARMQG010000004">
    <property type="protein sequence ID" value="MED3561039.1"/>
    <property type="molecule type" value="Genomic_DNA"/>
</dbReference>
<evidence type="ECO:0000256" key="6">
    <source>
        <dbReference type="ARBA" id="ARBA00022989"/>
    </source>
</evidence>
<dbReference type="NCBIfam" id="TIGR00912">
    <property type="entry name" value="2A0309"/>
    <property type="match status" value="1"/>
</dbReference>
<evidence type="ECO:0000256" key="4">
    <source>
        <dbReference type="ARBA" id="ARBA00022544"/>
    </source>
</evidence>
<feature type="transmembrane region" description="Helical" evidence="8">
    <location>
        <begin position="40"/>
        <end position="61"/>
    </location>
</feature>